<accession>A0AAD5H0P3</accession>
<dbReference type="AlphaFoldDB" id="A0AAD5H0P3"/>
<feature type="compositionally biased region" description="Low complexity" evidence="1">
    <location>
        <begin position="469"/>
        <end position="488"/>
    </location>
</feature>
<sequence>MAAGTTALPPGLLSSPQLQGQQRVALLKALEQLTADAFQSSLATEPTAIAAVAALGGGSAAEQQLLKAALHQQLTGIPDYSPAFYAVLEACAHRQQLQRDAVVGALSSLPQHGFDQLDRTLIVHAALVSGAYVAFHRKWLRAVQGNSLAAELAAADAAGQLPRELYNHYTIIVKANEVAAICDELDDWIAVLTEVGTEHVDDVMAAYFQRRPGRLSQEGLAGLRASMAGIYYVPFVTGVSMHFRFAGQSIPNRSEVRREHGVKIYFDMASAEARAAAAKELALQVVADPSRAEAINAEDSIVYLVAPHEIGHAIYSLDNLREVIKPVTKTLLEEPRAELTTLHTLRLMLEGSHLAQEQVECLLCCFMLEDLRRFQAWHSGATRPYTVSAMACWARAEAVGYVTLNDQGKVAAFLERSSRLFERILDAEDAMHGGAVEAILAEMEACSSSSGVQHLVRLLHKPAAPPPQQQEGAEEQQQQQQRLQQAAT</sequence>
<name>A0AAD5H0P3_9CHLO</name>
<evidence type="ECO:0000256" key="1">
    <source>
        <dbReference type="SAM" id="MobiDB-lite"/>
    </source>
</evidence>
<gene>
    <name evidence="2" type="ORF">COHA_006498</name>
</gene>
<proteinExistence type="predicted"/>
<dbReference type="EMBL" id="JADXDR010000095">
    <property type="protein sequence ID" value="KAI7839691.1"/>
    <property type="molecule type" value="Genomic_DNA"/>
</dbReference>
<dbReference type="Proteomes" id="UP001205105">
    <property type="component" value="Unassembled WGS sequence"/>
</dbReference>
<keyword evidence="3" id="KW-1185">Reference proteome</keyword>
<evidence type="ECO:0000313" key="2">
    <source>
        <dbReference type="EMBL" id="KAI7839691.1"/>
    </source>
</evidence>
<evidence type="ECO:0000313" key="3">
    <source>
        <dbReference type="Proteomes" id="UP001205105"/>
    </source>
</evidence>
<protein>
    <submittedName>
        <fullName evidence="2">Uncharacterized protein</fullName>
    </submittedName>
</protein>
<feature type="region of interest" description="Disordered" evidence="1">
    <location>
        <begin position="461"/>
        <end position="488"/>
    </location>
</feature>
<reference evidence="2" key="1">
    <citation type="submission" date="2020-11" db="EMBL/GenBank/DDBJ databases">
        <title>Chlorella ohadii genome sequencing and assembly.</title>
        <authorList>
            <person name="Murik O."/>
            <person name="Treves H."/>
            <person name="Kedem I."/>
            <person name="Shotland Y."/>
            <person name="Kaplan A."/>
        </authorList>
    </citation>
    <scope>NUCLEOTIDE SEQUENCE</scope>
    <source>
        <strain evidence="2">1</strain>
    </source>
</reference>
<organism evidence="2 3">
    <name type="scientific">Chlorella ohadii</name>
    <dbReference type="NCBI Taxonomy" id="2649997"/>
    <lineage>
        <taxon>Eukaryota</taxon>
        <taxon>Viridiplantae</taxon>
        <taxon>Chlorophyta</taxon>
        <taxon>core chlorophytes</taxon>
        <taxon>Trebouxiophyceae</taxon>
        <taxon>Chlorellales</taxon>
        <taxon>Chlorellaceae</taxon>
        <taxon>Chlorella clade</taxon>
        <taxon>Chlorella</taxon>
    </lineage>
</organism>
<comment type="caution">
    <text evidence="2">The sequence shown here is derived from an EMBL/GenBank/DDBJ whole genome shotgun (WGS) entry which is preliminary data.</text>
</comment>